<evidence type="ECO:0000313" key="2">
    <source>
        <dbReference type="EMBL" id="CAA9320516.1"/>
    </source>
</evidence>
<organism evidence="2">
    <name type="scientific">uncultured Cytophagales bacterium</name>
    <dbReference type="NCBI Taxonomy" id="158755"/>
    <lineage>
        <taxon>Bacteria</taxon>
        <taxon>Pseudomonadati</taxon>
        <taxon>Bacteroidota</taxon>
        <taxon>Sphingobacteriia</taxon>
        <taxon>Sphingobacteriales</taxon>
        <taxon>environmental samples</taxon>
    </lineage>
</organism>
<feature type="region of interest" description="Disordered" evidence="1">
    <location>
        <begin position="90"/>
        <end position="139"/>
    </location>
</feature>
<proteinExistence type="predicted"/>
<reference evidence="2" key="1">
    <citation type="submission" date="2020-02" db="EMBL/GenBank/DDBJ databases">
        <authorList>
            <person name="Meier V. D."/>
        </authorList>
    </citation>
    <scope>NUCLEOTIDE SEQUENCE</scope>
    <source>
        <strain evidence="2">AVDCRST_MAG56</strain>
    </source>
</reference>
<evidence type="ECO:0000256" key="1">
    <source>
        <dbReference type="SAM" id="MobiDB-lite"/>
    </source>
</evidence>
<evidence type="ECO:0008006" key="3">
    <source>
        <dbReference type="Google" id="ProtNLM"/>
    </source>
</evidence>
<feature type="compositionally biased region" description="Low complexity" evidence="1">
    <location>
        <begin position="90"/>
        <end position="115"/>
    </location>
</feature>
<protein>
    <recommendedName>
        <fullName evidence="3">Single-stranded DNA-binding protein</fullName>
    </recommendedName>
</protein>
<accession>A0A6J4L1P4</accession>
<dbReference type="Pfam" id="PF11325">
    <property type="entry name" value="DUF3127"/>
    <property type="match status" value="1"/>
</dbReference>
<dbReference type="InterPro" id="IPR021474">
    <property type="entry name" value="DUF3127"/>
</dbReference>
<gene>
    <name evidence="2" type="ORF">AVDCRST_MAG56-6874</name>
</gene>
<dbReference type="EMBL" id="CADCTQ010000571">
    <property type="protein sequence ID" value="CAA9320516.1"/>
    <property type="molecule type" value="Genomic_DNA"/>
</dbReference>
<name>A0A6J4L1P4_9SPHI</name>
<dbReference type="AlphaFoldDB" id="A0A6J4L1P4"/>
<sequence>MPLELSGRLVTVLPEQTGNGRNGVWKKQDFVIELAGPYPKKVCMTAWGDKADILLEVSTGDELKVSFDVESREYNGRWYTDLKAWKIEQATAPAAGGQPQPQQQQPARNGGQAPARTTQPAANNAPFLGGNDDDNDLPF</sequence>